<dbReference type="EMBL" id="GBXM01033996">
    <property type="protein sequence ID" value="JAH74581.1"/>
    <property type="molecule type" value="Transcribed_RNA"/>
</dbReference>
<accession>A0A0E9V984</accession>
<protein>
    <submittedName>
        <fullName evidence="1">Uncharacterized protein</fullName>
    </submittedName>
</protein>
<reference evidence="1" key="2">
    <citation type="journal article" date="2015" name="Fish Shellfish Immunol.">
        <title>Early steps in the European eel (Anguilla anguilla)-Vibrio vulnificus interaction in the gills: Role of the RtxA13 toxin.</title>
        <authorList>
            <person name="Callol A."/>
            <person name="Pajuelo D."/>
            <person name="Ebbesson L."/>
            <person name="Teles M."/>
            <person name="MacKenzie S."/>
            <person name="Amaro C."/>
        </authorList>
    </citation>
    <scope>NUCLEOTIDE SEQUENCE</scope>
</reference>
<reference evidence="1" key="1">
    <citation type="submission" date="2014-11" db="EMBL/GenBank/DDBJ databases">
        <authorList>
            <person name="Amaro Gonzalez C."/>
        </authorList>
    </citation>
    <scope>NUCLEOTIDE SEQUENCE</scope>
</reference>
<proteinExistence type="predicted"/>
<dbReference type="AlphaFoldDB" id="A0A0E9V984"/>
<name>A0A0E9V984_ANGAN</name>
<evidence type="ECO:0000313" key="1">
    <source>
        <dbReference type="EMBL" id="JAH74581.1"/>
    </source>
</evidence>
<sequence>MLQCHTKEIYIICNSKIKYSLQLFTTQK</sequence>
<organism evidence="1">
    <name type="scientific">Anguilla anguilla</name>
    <name type="common">European freshwater eel</name>
    <name type="synonym">Muraena anguilla</name>
    <dbReference type="NCBI Taxonomy" id="7936"/>
    <lineage>
        <taxon>Eukaryota</taxon>
        <taxon>Metazoa</taxon>
        <taxon>Chordata</taxon>
        <taxon>Craniata</taxon>
        <taxon>Vertebrata</taxon>
        <taxon>Euteleostomi</taxon>
        <taxon>Actinopterygii</taxon>
        <taxon>Neopterygii</taxon>
        <taxon>Teleostei</taxon>
        <taxon>Anguilliformes</taxon>
        <taxon>Anguillidae</taxon>
        <taxon>Anguilla</taxon>
    </lineage>
</organism>